<sequence length="395" mass="42455">MDIRAKAHELSEEMLAWRRDFHAHPELSNNEFRTTEKIVELLESFGCDSVERPLPTGAVALIKGGKPGKCVALRADIDALPVTEATGLPFASENAGVMHACGHDTHISMLLATAKLLCGMREELPGTVKLIFQPAEEKAPRGGARPMVEAGVMENPHVDAILSTHISPGGPKVGSVSFYRGIVTTAFDLYNVSVTGQNAHGSQPQNGHDAILALAQFIVNAQQIVARRVDPLKTAIVSIGVIKGGEAVNIIPSTASLEMVCRTYGEETRKVIYDEVMRLARGIGELSACRFDVEHIEGYGSVKNDPELLKLSDAAITEALGADYVHYLEEPLSFSEDFSYYGNATGTPSLFLLLNAGYLGDAPHSLHDARCTFQEEALECGVAAMCATALKILEA</sequence>
<reference evidence="3" key="1">
    <citation type="submission" date="2020-10" db="EMBL/GenBank/DDBJ databases">
        <authorList>
            <person name="Gilroy R."/>
        </authorList>
    </citation>
    <scope>NUCLEOTIDE SEQUENCE</scope>
    <source>
        <strain evidence="3">ChiGjej3B3-7149</strain>
    </source>
</reference>
<reference evidence="3" key="2">
    <citation type="journal article" date="2021" name="PeerJ">
        <title>Extensive microbial diversity within the chicken gut microbiome revealed by metagenomics and culture.</title>
        <authorList>
            <person name="Gilroy R."/>
            <person name="Ravi A."/>
            <person name="Getino M."/>
            <person name="Pursley I."/>
            <person name="Horton D.L."/>
            <person name="Alikhan N.F."/>
            <person name="Baker D."/>
            <person name="Gharbi K."/>
            <person name="Hall N."/>
            <person name="Watson M."/>
            <person name="Adriaenssens E.M."/>
            <person name="Foster-Nyarko E."/>
            <person name="Jarju S."/>
            <person name="Secka A."/>
            <person name="Antonio M."/>
            <person name="Oren A."/>
            <person name="Chaudhuri R.R."/>
            <person name="La Ragione R."/>
            <person name="Hildebrand F."/>
            <person name="Pallen M.J."/>
        </authorList>
    </citation>
    <scope>NUCLEOTIDE SEQUENCE</scope>
    <source>
        <strain evidence="3">ChiGjej3B3-7149</strain>
    </source>
</reference>
<dbReference type="InterPro" id="IPR011650">
    <property type="entry name" value="Peptidase_M20_dimer"/>
</dbReference>
<dbReference type="Pfam" id="PF01546">
    <property type="entry name" value="Peptidase_M20"/>
    <property type="match status" value="1"/>
</dbReference>
<dbReference type="InterPro" id="IPR017439">
    <property type="entry name" value="Amidohydrolase"/>
</dbReference>
<feature type="binding site" evidence="1">
    <location>
        <position position="103"/>
    </location>
    <ligand>
        <name>Mn(2+)</name>
        <dbReference type="ChEBI" id="CHEBI:29035"/>
        <label>2</label>
    </ligand>
</feature>
<dbReference type="InterPro" id="IPR036264">
    <property type="entry name" value="Bact_exopeptidase_dim_dom"/>
</dbReference>
<feature type="binding site" evidence="1">
    <location>
        <position position="101"/>
    </location>
    <ligand>
        <name>Mn(2+)</name>
        <dbReference type="ChEBI" id="CHEBI:29035"/>
        <label>2</label>
    </ligand>
</feature>
<keyword evidence="1" id="KW-0464">Manganese</keyword>
<dbReference type="Proteomes" id="UP000824238">
    <property type="component" value="Unassembled WGS sequence"/>
</dbReference>
<dbReference type="Gene3D" id="3.40.630.10">
    <property type="entry name" value="Zn peptidases"/>
    <property type="match status" value="1"/>
</dbReference>
<feature type="binding site" evidence="1">
    <location>
        <position position="165"/>
    </location>
    <ligand>
        <name>Mn(2+)</name>
        <dbReference type="ChEBI" id="CHEBI:29035"/>
        <label>2</label>
    </ligand>
</feature>
<comment type="cofactor">
    <cofactor evidence="1">
        <name>Mn(2+)</name>
        <dbReference type="ChEBI" id="CHEBI:29035"/>
    </cofactor>
    <text evidence="1">The Mn(2+) ion enhances activity.</text>
</comment>
<dbReference type="SUPFAM" id="SSF55031">
    <property type="entry name" value="Bacterial exopeptidase dimerisation domain"/>
    <property type="match status" value="1"/>
</dbReference>
<feature type="domain" description="Peptidase M20 dimerisation" evidence="2">
    <location>
        <begin position="190"/>
        <end position="280"/>
    </location>
</feature>
<dbReference type="Pfam" id="PF07687">
    <property type="entry name" value="M20_dimer"/>
    <property type="match status" value="1"/>
</dbReference>
<dbReference type="SUPFAM" id="SSF53187">
    <property type="entry name" value="Zn-dependent exopeptidases"/>
    <property type="match status" value="1"/>
</dbReference>
<dbReference type="PANTHER" id="PTHR11014">
    <property type="entry name" value="PEPTIDASE M20 FAMILY MEMBER"/>
    <property type="match status" value="1"/>
</dbReference>
<dbReference type="Gene3D" id="3.30.70.360">
    <property type="match status" value="1"/>
</dbReference>
<dbReference type="PIRSF" id="PIRSF005962">
    <property type="entry name" value="Pept_M20D_amidohydro"/>
    <property type="match status" value="1"/>
</dbReference>
<comment type="caution">
    <text evidence="3">The sequence shown here is derived from an EMBL/GenBank/DDBJ whole genome shotgun (WGS) entry which is preliminary data.</text>
</comment>
<protein>
    <submittedName>
        <fullName evidence="3">Amidohydrolase</fullName>
    </submittedName>
</protein>
<dbReference type="NCBIfam" id="TIGR01891">
    <property type="entry name" value="amidohydrolases"/>
    <property type="match status" value="1"/>
</dbReference>
<evidence type="ECO:0000313" key="3">
    <source>
        <dbReference type="EMBL" id="HIR55341.1"/>
    </source>
</evidence>
<dbReference type="AlphaFoldDB" id="A0A9D1IZ97"/>
<proteinExistence type="predicted"/>
<dbReference type="CDD" id="cd03886">
    <property type="entry name" value="M20_Acy1"/>
    <property type="match status" value="1"/>
</dbReference>
<feature type="binding site" evidence="1">
    <location>
        <position position="137"/>
    </location>
    <ligand>
        <name>Mn(2+)</name>
        <dbReference type="ChEBI" id="CHEBI:29035"/>
        <label>2</label>
    </ligand>
</feature>
<accession>A0A9D1IZ97</accession>
<feature type="binding site" evidence="1">
    <location>
        <position position="367"/>
    </location>
    <ligand>
        <name>Mn(2+)</name>
        <dbReference type="ChEBI" id="CHEBI:29035"/>
        <label>2</label>
    </ligand>
</feature>
<gene>
    <name evidence="3" type="ORF">IAD36_07110</name>
</gene>
<name>A0A9D1IZ97_9FIRM</name>
<dbReference type="GO" id="GO:0046872">
    <property type="term" value="F:metal ion binding"/>
    <property type="evidence" value="ECO:0007669"/>
    <property type="project" value="UniProtKB-KW"/>
</dbReference>
<evidence type="ECO:0000256" key="1">
    <source>
        <dbReference type="PIRSR" id="PIRSR005962-1"/>
    </source>
</evidence>
<dbReference type="InterPro" id="IPR002933">
    <property type="entry name" value="Peptidase_M20"/>
</dbReference>
<keyword evidence="1" id="KW-0479">Metal-binding</keyword>
<dbReference type="EMBL" id="DVHH01000170">
    <property type="protein sequence ID" value="HIR55341.1"/>
    <property type="molecule type" value="Genomic_DNA"/>
</dbReference>
<dbReference type="GO" id="GO:0016787">
    <property type="term" value="F:hydrolase activity"/>
    <property type="evidence" value="ECO:0007669"/>
    <property type="project" value="InterPro"/>
</dbReference>
<dbReference type="PANTHER" id="PTHR11014:SF63">
    <property type="entry name" value="METALLOPEPTIDASE, PUTATIVE (AFU_ORTHOLOGUE AFUA_6G09600)-RELATED"/>
    <property type="match status" value="1"/>
</dbReference>
<organism evidence="3 4">
    <name type="scientific">Candidatus Scatomorpha intestinigallinarum</name>
    <dbReference type="NCBI Taxonomy" id="2840923"/>
    <lineage>
        <taxon>Bacteria</taxon>
        <taxon>Bacillati</taxon>
        <taxon>Bacillota</taxon>
        <taxon>Clostridia</taxon>
        <taxon>Eubacteriales</taxon>
        <taxon>Candidatus Scatomorpha</taxon>
    </lineage>
</organism>
<evidence type="ECO:0000259" key="2">
    <source>
        <dbReference type="Pfam" id="PF07687"/>
    </source>
</evidence>
<evidence type="ECO:0000313" key="4">
    <source>
        <dbReference type="Proteomes" id="UP000824238"/>
    </source>
</evidence>